<evidence type="ECO:0000313" key="2">
    <source>
        <dbReference type="EMBL" id="GAN05896.1"/>
    </source>
</evidence>
<dbReference type="OrthoDB" id="2250945at2759"/>
<keyword evidence="3" id="KW-1185">Reference proteome</keyword>
<evidence type="ECO:0000313" key="3">
    <source>
        <dbReference type="Proteomes" id="UP000053815"/>
    </source>
</evidence>
<organism evidence="2">
    <name type="scientific">Mucor ambiguus</name>
    <dbReference type="NCBI Taxonomy" id="91626"/>
    <lineage>
        <taxon>Eukaryota</taxon>
        <taxon>Fungi</taxon>
        <taxon>Fungi incertae sedis</taxon>
        <taxon>Mucoromycota</taxon>
        <taxon>Mucoromycotina</taxon>
        <taxon>Mucoromycetes</taxon>
        <taxon>Mucorales</taxon>
        <taxon>Mucorineae</taxon>
        <taxon>Mucoraceae</taxon>
        <taxon>Mucor</taxon>
    </lineage>
</organism>
<proteinExistence type="predicted"/>
<evidence type="ECO:0000256" key="1">
    <source>
        <dbReference type="SAM" id="MobiDB-lite"/>
    </source>
</evidence>
<dbReference type="EMBL" id="DF836393">
    <property type="protein sequence ID" value="GAN05896.1"/>
    <property type="molecule type" value="Genomic_DNA"/>
</dbReference>
<dbReference type="Proteomes" id="UP000053815">
    <property type="component" value="Unassembled WGS sequence"/>
</dbReference>
<reference evidence="2" key="1">
    <citation type="submission" date="2014-09" db="EMBL/GenBank/DDBJ databases">
        <title>Draft genome sequence of an oleaginous Mucoromycotina fungus Mucor ambiguus NBRC6742.</title>
        <authorList>
            <person name="Takeda I."/>
            <person name="Yamane N."/>
            <person name="Morita T."/>
            <person name="Tamano K."/>
            <person name="Machida M."/>
            <person name="Baker S."/>
            <person name="Koike H."/>
        </authorList>
    </citation>
    <scope>NUCLEOTIDE SEQUENCE</scope>
    <source>
        <strain evidence="2">NBRC 6742</strain>
    </source>
</reference>
<feature type="compositionally biased region" description="Basic residues" evidence="1">
    <location>
        <begin position="67"/>
        <end position="77"/>
    </location>
</feature>
<gene>
    <name evidence="2" type="ORF">MAM1_0104c05372</name>
</gene>
<sequence>MPSRFQEHFEIPQQDLFFCHQDYSDIDRDDLYRRQSLSNTIGSTTSTASLNYTLSPSYSNGQCSLKRQSRVKTRRHTNGGSSSLTSSVSSNSIIGWCLKAKSKITKLRHD</sequence>
<feature type="region of interest" description="Disordered" evidence="1">
    <location>
        <begin position="59"/>
        <end position="89"/>
    </location>
</feature>
<protein>
    <submittedName>
        <fullName evidence="2">Uncharacterized protein</fullName>
    </submittedName>
</protein>
<accession>A0A0C9M775</accession>
<name>A0A0C9M775_9FUNG</name>
<dbReference type="AlphaFoldDB" id="A0A0C9M775"/>